<feature type="region of interest" description="Disordered" evidence="1">
    <location>
        <begin position="1"/>
        <end position="47"/>
    </location>
</feature>
<sequence>MKNLDSALKSAQITDVPSARRSASRRSGNRFPRRRVNSPTNRSRTSLRWWNSSPRTVTRSWPTCTLTLPTRATRRTSIGNTRWGRGWSTEIWSTWVCSTRWWTRCTLRRRR</sequence>
<evidence type="ECO:0000313" key="3">
    <source>
        <dbReference type="Proteomes" id="UP001154282"/>
    </source>
</evidence>
<comment type="caution">
    <text evidence="2">The sequence shown here is derived from an EMBL/GenBank/DDBJ whole genome shotgun (WGS) entry which is preliminary data.</text>
</comment>
<reference evidence="2" key="1">
    <citation type="submission" date="2022-08" db="EMBL/GenBank/DDBJ databases">
        <authorList>
            <person name="Gutierrez-Valencia J."/>
        </authorList>
    </citation>
    <scope>NUCLEOTIDE SEQUENCE</scope>
</reference>
<protein>
    <submittedName>
        <fullName evidence="2">Uncharacterized protein</fullName>
    </submittedName>
</protein>
<dbReference type="AlphaFoldDB" id="A0AAV0J0J9"/>
<organism evidence="2 3">
    <name type="scientific">Linum tenue</name>
    <dbReference type="NCBI Taxonomy" id="586396"/>
    <lineage>
        <taxon>Eukaryota</taxon>
        <taxon>Viridiplantae</taxon>
        <taxon>Streptophyta</taxon>
        <taxon>Embryophyta</taxon>
        <taxon>Tracheophyta</taxon>
        <taxon>Spermatophyta</taxon>
        <taxon>Magnoliopsida</taxon>
        <taxon>eudicotyledons</taxon>
        <taxon>Gunneridae</taxon>
        <taxon>Pentapetalae</taxon>
        <taxon>rosids</taxon>
        <taxon>fabids</taxon>
        <taxon>Malpighiales</taxon>
        <taxon>Linaceae</taxon>
        <taxon>Linum</taxon>
    </lineage>
</organism>
<feature type="compositionally biased region" description="Basic residues" evidence="1">
    <location>
        <begin position="22"/>
        <end position="36"/>
    </location>
</feature>
<accession>A0AAV0J0J9</accession>
<keyword evidence="3" id="KW-1185">Reference proteome</keyword>
<dbReference type="Proteomes" id="UP001154282">
    <property type="component" value="Unassembled WGS sequence"/>
</dbReference>
<evidence type="ECO:0000256" key="1">
    <source>
        <dbReference type="SAM" id="MobiDB-lite"/>
    </source>
</evidence>
<feature type="compositionally biased region" description="Polar residues" evidence="1">
    <location>
        <begin position="37"/>
        <end position="47"/>
    </location>
</feature>
<proteinExistence type="predicted"/>
<evidence type="ECO:0000313" key="2">
    <source>
        <dbReference type="EMBL" id="CAI0403306.1"/>
    </source>
</evidence>
<dbReference type="EMBL" id="CAMGYJ010000004">
    <property type="protein sequence ID" value="CAI0403306.1"/>
    <property type="molecule type" value="Genomic_DNA"/>
</dbReference>
<gene>
    <name evidence="2" type="ORF">LITE_LOCUS11980</name>
</gene>
<name>A0AAV0J0J9_9ROSI</name>